<dbReference type="PROSITE" id="PS50983">
    <property type="entry name" value="FE_B12_PBP"/>
    <property type="match status" value="1"/>
</dbReference>
<dbReference type="SUPFAM" id="SSF53807">
    <property type="entry name" value="Helical backbone' metal receptor"/>
    <property type="match status" value="1"/>
</dbReference>
<dbReference type="OrthoDB" id="9816357at2"/>
<keyword evidence="1" id="KW-0732">Signal</keyword>
<evidence type="ECO:0000256" key="1">
    <source>
        <dbReference type="SAM" id="SignalP"/>
    </source>
</evidence>
<dbReference type="Pfam" id="PF01497">
    <property type="entry name" value="Peripla_BP_2"/>
    <property type="match status" value="1"/>
</dbReference>
<proteinExistence type="predicted"/>
<dbReference type="PANTHER" id="PTHR30535">
    <property type="entry name" value="VITAMIN B12-BINDING PROTEIN"/>
    <property type="match status" value="1"/>
</dbReference>
<dbReference type="EMBL" id="MQWD01000001">
    <property type="protein sequence ID" value="PAP77027.1"/>
    <property type="molecule type" value="Genomic_DNA"/>
</dbReference>
<dbReference type="AlphaFoldDB" id="A0A271J137"/>
<dbReference type="RefSeq" id="WP_095510693.1">
    <property type="nucleotide sequence ID" value="NZ_MQWD01000001.1"/>
</dbReference>
<gene>
    <name evidence="3" type="ORF">BSZ37_11585</name>
</gene>
<comment type="caution">
    <text evidence="3">The sequence shown here is derived from an EMBL/GenBank/DDBJ whole genome shotgun (WGS) entry which is preliminary data.</text>
</comment>
<feature type="chain" id="PRO_5012222074" description="Fe/B12 periplasmic-binding domain-containing protein" evidence="1">
    <location>
        <begin position="20"/>
        <end position="295"/>
    </location>
</feature>
<accession>A0A271J137</accession>
<dbReference type="PROSITE" id="PS51257">
    <property type="entry name" value="PROKAR_LIPOPROTEIN"/>
    <property type="match status" value="1"/>
</dbReference>
<evidence type="ECO:0000313" key="3">
    <source>
        <dbReference type="EMBL" id="PAP77027.1"/>
    </source>
</evidence>
<dbReference type="InterPro" id="IPR050902">
    <property type="entry name" value="ABC_Transporter_SBP"/>
</dbReference>
<dbReference type="Proteomes" id="UP000216339">
    <property type="component" value="Unassembled WGS sequence"/>
</dbReference>
<sequence>MRTSRFALLAGLVALAACAPDAPSEVRDDLGRTVPFDGAPETVLPLAPNITELVAEAAGADRLAGVSMSDSFPPGIQSLPRFQSLPLDTETVVSLQPGLAIGSTDVNAAEAADGLAALGVPTYLFRFDEVADVPRALRTLDTLLATSGGAPAADAFERRVSAVQDAVQPYTAPRVLLLVGDETLYAFGRDSYASELVRLAGGQNLTDVYPGEASQPSDEAVLEMAPEVIVVLIEDYDPSQLLEEHPTFFSLPAVQNSRVYGIDPDLVSRPGPRLIEGLERLARLLHPEAFAAGAA</sequence>
<organism evidence="3 4">
    <name type="scientific">Rubrivirga marina</name>
    <dbReference type="NCBI Taxonomy" id="1196024"/>
    <lineage>
        <taxon>Bacteria</taxon>
        <taxon>Pseudomonadati</taxon>
        <taxon>Rhodothermota</taxon>
        <taxon>Rhodothermia</taxon>
        <taxon>Rhodothermales</taxon>
        <taxon>Rubricoccaceae</taxon>
        <taxon>Rubrivirga</taxon>
    </lineage>
</organism>
<protein>
    <recommendedName>
        <fullName evidence="2">Fe/B12 periplasmic-binding domain-containing protein</fullName>
    </recommendedName>
</protein>
<feature type="signal peptide" evidence="1">
    <location>
        <begin position="1"/>
        <end position="19"/>
    </location>
</feature>
<name>A0A271J137_9BACT</name>
<dbReference type="InterPro" id="IPR002491">
    <property type="entry name" value="ABC_transptr_periplasmic_BD"/>
</dbReference>
<evidence type="ECO:0000259" key="2">
    <source>
        <dbReference type="PROSITE" id="PS50983"/>
    </source>
</evidence>
<dbReference type="PANTHER" id="PTHR30535:SF34">
    <property type="entry name" value="MOLYBDATE-BINDING PROTEIN MOLA"/>
    <property type="match status" value="1"/>
</dbReference>
<keyword evidence="4" id="KW-1185">Reference proteome</keyword>
<feature type="domain" description="Fe/B12 periplasmic-binding" evidence="2">
    <location>
        <begin position="42"/>
        <end position="289"/>
    </location>
</feature>
<evidence type="ECO:0000313" key="4">
    <source>
        <dbReference type="Proteomes" id="UP000216339"/>
    </source>
</evidence>
<dbReference type="Gene3D" id="3.40.50.1980">
    <property type="entry name" value="Nitrogenase molybdenum iron protein domain"/>
    <property type="match status" value="2"/>
</dbReference>
<reference evidence="3 4" key="1">
    <citation type="submission" date="2016-11" db="EMBL/GenBank/DDBJ databases">
        <title>Study of marine rhodopsin-containing bacteria.</title>
        <authorList>
            <person name="Yoshizawa S."/>
            <person name="Kumagai Y."/>
            <person name="Kogure K."/>
        </authorList>
    </citation>
    <scope>NUCLEOTIDE SEQUENCE [LARGE SCALE GENOMIC DNA]</scope>
    <source>
        <strain evidence="3 4">SAORIC-28</strain>
    </source>
</reference>